<dbReference type="STRING" id="1237085.Ngar_c17660"/>
<dbReference type="PANTHER" id="PTHR46648">
    <property type="entry name" value="HIT FAMILY PROTEIN 1"/>
    <property type="match status" value="1"/>
</dbReference>
<dbReference type="OrthoDB" id="26806at2157"/>
<accession>K0IN38</accession>
<evidence type="ECO:0000259" key="4">
    <source>
        <dbReference type="PROSITE" id="PS51084"/>
    </source>
</evidence>
<dbReference type="InterPro" id="IPR001310">
    <property type="entry name" value="Histidine_triad_HIT"/>
</dbReference>
<dbReference type="InterPro" id="IPR036265">
    <property type="entry name" value="HIT-like_sf"/>
</dbReference>
<dbReference type="Proteomes" id="UP000008037">
    <property type="component" value="Chromosome"/>
</dbReference>
<dbReference type="HOGENOM" id="CLU_056776_3_2_2"/>
<name>K0IN38_NITGG</name>
<evidence type="ECO:0000256" key="3">
    <source>
        <dbReference type="PROSITE-ProRule" id="PRU00464"/>
    </source>
</evidence>
<evidence type="ECO:0000313" key="5">
    <source>
        <dbReference type="EMBL" id="AFU58699.1"/>
    </source>
</evidence>
<organism evidence="5 6">
    <name type="scientific">Nitrososphaera gargensis (strain Ga9.2)</name>
    <dbReference type="NCBI Taxonomy" id="1237085"/>
    <lineage>
        <taxon>Archaea</taxon>
        <taxon>Nitrososphaerota</taxon>
        <taxon>Nitrososphaeria</taxon>
        <taxon>Nitrososphaerales</taxon>
        <taxon>Nitrososphaeraceae</taxon>
        <taxon>Nitrososphaera</taxon>
    </lineage>
</organism>
<gene>
    <name evidence="5" type="ordered locus">Ngar_c17660</name>
</gene>
<dbReference type="InterPro" id="IPR019808">
    <property type="entry name" value="Histidine_triad_CS"/>
</dbReference>
<evidence type="ECO:0000313" key="6">
    <source>
        <dbReference type="Proteomes" id="UP000008037"/>
    </source>
</evidence>
<evidence type="ECO:0000256" key="2">
    <source>
        <dbReference type="PIRSR" id="PIRSR601310-3"/>
    </source>
</evidence>
<dbReference type="CDD" id="cd01277">
    <property type="entry name" value="HINT_subgroup"/>
    <property type="match status" value="1"/>
</dbReference>
<dbReference type="PROSITE" id="PS00892">
    <property type="entry name" value="HIT_1"/>
    <property type="match status" value="1"/>
</dbReference>
<dbReference type="PANTHER" id="PTHR46648:SF1">
    <property type="entry name" value="ADENOSINE 5'-MONOPHOSPHORAMIDASE HNT1"/>
    <property type="match status" value="1"/>
</dbReference>
<protein>
    <submittedName>
        <fullName evidence="5">Putative histidine triad protein</fullName>
    </submittedName>
</protein>
<dbReference type="Pfam" id="PF01230">
    <property type="entry name" value="HIT"/>
    <property type="match status" value="1"/>
</dbReference>
<feature type="domain" description="HIT" evidence="4">
    <location>
        <begin position="6"/>
        <end position="113"/>
    </location>
</feature>
<keyword evidence="6" id="KW-1185">Reference proteome</keyword>
<dbReference type="GO" id="GO:0009117">
    <property type="term" value="P:nucleotide metabolic process"/>
    <property type="evidence" value="ECO:0007669"/>
    <property type="project" value="TreeGrafter"/>
</dbReference>
<dbReference type="SUPFAM" id="SSF54197">
    <property type="entry name" value="HIT-like"/>
    <property type="match status" value="1"/>
</dbReference>
<feature type="short sequence motif" description="Histidine triad motif" evidence="2 3">
    <location>
        <begin position="98"/>
        <end position="102"/>
    </location>
</feature>
<dbReference type="InterPro" id="IPR011146">
    <property type="entry name" value="HIT-like"/>
</dbReference>
<dbReference type="BioCyc" id="CNIT1237085:G1324-1764-MONOMER"/>
<dbReference type="FunCoup" id="K0IN38">
    <property type="interactions" value="145"/>
</dbReference>
<dbReference type="RefSeq" id="WP_015019236.1">
    <property type="nucleotide sequence ID" value="NC_018719.1"/>
</dbReference>
<dbReference type="Gene3D" id="3.30.428.10">
    <property type="entry name" value="HIT-like"/>
    <property type="match status" value="1"/>
</dbReference>
<dbReference type="InterPro" id="IPR039384">
    <property type="entry name" value="HINT"/>
</dbReference>
<dbReference type="GeneID" id="13795629"/>
<feature type="active site" description="Tele-AMP-histidine intermediate" evidence="1">
    <location>
        <position position="100"/>
    </location>
</feature>
<dbReference type="PRINTS" id="PR00332">
    <property type="entry name" value="HISTRIAD"/>
</dbReference>
<reference evidence="5 6" key="1">
    <citation type="journal article" date="2012" name="Environ. Microbiol.">
        <title>The genome of the ammonia-oxidizing Candidatus Nitrososphaera gargensis: insights into metabolic versatility and environmental adaptations.</title>
        <authorList>
            <person name="Spang A."/>
            <person name="Poehlein A."/>
            <person name="Offre P."/>
            <person name="Zumbragel S."/>
            <person name="Haider S."/>
            <person name="Rychlik N."/>
            <person name="Nowka B."/>
            <person name="Schmeisser C."/>
            <person name="Lebedeva E.V."/>
            <person name="Rattei T."/>
            <person name="Bohm C."/>
            <person name="Schmid M."/>
            <person name="Galushko A."/>
            <person name="Hatzenpichler R."/>
            <person name="Weinmaier T."/>
            <person name="Daniel R."/>
            <person name="Schleper C."/>
            <person name="Spieck E."/>
            <person name="Streit W."/>
            <person name="Wagner M."/>
        </authorList>
    </citation>
    <scope>NUCLEOTIDE SEQUENCE [LARGE SCALE GENOMIC DNA]</scope>
    <source>
        <strain evidence="6">Ga9.2</strain>
    </source>
</reference>
<dbReference type="PROSITE" id="PS51084">
    <property type="entry name" value="HIT_2"/>
    <property type="match status" value="1"/>
</dbReference>
<proteinExistence type="predicted"/>
<dbReference type="GO" id="GO:0003824">
    <property type="term" value="F:catalytic activity"/>
    <property type="evidence" value="ECO:0007669"/>
    <property type="project" value="InterPro"/>
</dbReference>
<dbReference type="EMBL" id="CP002408">
    <property type="protein sequence ID" value="AFU58699.1"/>
    <property type="molecule type" value="Genomic_DNA"/>
</dbReference>
<evidence type="ECO:0000256" key="1">
    <source>
        <dbReference type="PIRSR" id="PIRSR601310-1"/>
    </source>
</evidence>
<dbReference type="AlphaFoldDB" id="K0IN38"/>
<dbReference type="InParanoid" id="K0IN38"/>
<sequence length="144" mass="15766">MSKSCIFCAIIAGQEPGALVYRDSNFVVIMDKYPINPGHTLVMPVKHYEDLLHMPPAEVGKLHALVPTIAKAVVSAVKADGFNVGQNNGIAANQIVPHVHVHIVPRFNDDSPDGKWPARRVAPQEELAKIAHKIKQEITLIPSR</sequence>
<dbReference type="KEGG" id="nga:Ngar_c17660"/>